<feature type="transmembrane region" description="Helical" evidence="1">
    <location>
        <begin position="232"/>
        <end position="251"/>
    </location>
</feature>
<feature type="transmembrane region" description="Helical" evidence="1">
    <location>
        <begin position="158"/>
        <end position="178"/>
    </location>
</feature>
<dbReference type="PANTHER" id="PTHR37305">
    <property type="entry name" value="INTEGRAL MEMBRANE PROTEIN-RELATED"/>
    <property type="match status" value="1"/>
</dbReference>
<organism evidence="3 4">
    <name type="scientific">Aerococcus urinae</name>
    <dbReference type="NCBI Taxonomy" id="1376"/>
    <lineage>
        <taxon>Bacteria</taxon>
        <taxon>Bacillati</taxon>
        <taxon>Bacillota</taxon>
        <taxon>Bacilli</taxon>
        <taxon>Lactobacillales</taxon>
        <taxon>Aerococcaceae</taxon>
        <taxon>Aerococcus</taxon>
    </lineage>
</organism>
<keyword evidence="5" id="KW-1185">Reference proteome</keyword>
<dbReference type="Pfam" id="PF12679">
    <property type="entry name" value="ABC2_membrane_2"/>
    <property type="match status" value="1"/>
</dbReference>
<keyword evidence="1" id="KW-1133">Transmembrane helix</keyword>
<feature type="transmembrane region" description="Helical" evidence="1">
    <location>
        <begin position="115"/>
        <end position="138"/>
    </location>
</feature>
<name>A0A120I9X4_9LACT</name>
<dbReference type="EMBL" id="CP065662">
    <property type="protein sequence ID" value="QPS02026.1"/>
    <property type="molecule type" value="Genomic_DNA"/>
</dbReference>
<dbReference type="RefSeq" id="WP_060778706.1">
    <property type="nucleotide sequence ID" value="NZ_CAJHLF010000011.1"/>
</dbReference>
<dbReference type="Proteomes" id="UP001069145">
    <property type="component" value="Unassembled WGS sequence"/>
</dbReference>
<evidence type="ECO:0000313" key="3">
    <source>
        <dbReference type="EMBL" id="QPS02026.1"/>
    </source>
</evidence>
<dbReference type="PANTHER" id="PTHR37305:SF1">
    <property type="entry name" value="MEMBRANE PROTEIN"/>
    <property type="match status" value="1"/>
</dbReference>
<dbReference type="Proteomes" id="UP000594771">
    <property type="component" value="Chromosome"/>
</dbReference>
<proteinExistence type="predicted"/>
<reference evidence="3 4" key="1">
    <citation type="submission" date="2020-12" db="EMBL/GenBank/DDBJ databases">
        <title>FDA dAtabase for Regulatory Grade micrObial Sequences (FDA-ARGOS): Supporting development and validation of Infectious Disease Dx tests.</title>
        <authorList>
            <person name="Sproer C."/>
            <person name="Gronow S."/>
            <person name="Severitt S."/>
            <person name="Schroder I."/>
            <person name="Tallon L."/>
            <person name="Sadzewicz L."/>
            <person name="Zhao X."/>
            <person name="Boylan J."/>
            <person name="Ott S."/>
            <person name="Bowen H."/>
            <person name="Vavikolanu K."/>
            <person name="Mehta A."/>
            <person name="Aluvathingal J."/>
            <person name="Nadendla S."/>
            <person name="Lowell S."/>
            <person name="Myers T."/>
            <person name="Yan Y."/>
            <person name="Sichtig H."/>
        </authorList>
    </citation>
    <scope>NUCLEOTIDE SEQUENCE [LARGE SCALE GENOMIC DNA]</scope>
    <source>
        <strain evidence="3 4">FDAARGOS_911</strain>
    </source>
</reference>
<dbReference type="AlphaFoldDB" id="A0A120I9X4"/>
<gene>
    <name evidence="3" type="ORF">I6G68_02855</name>
    <name evidence="2" type="ORF">ODY43_01995</name>
</gene>
<dbReference type="GO" id="GO:0005886">
    <property type="term" value="C:plasma membrane"/>
    <property type="evidence" value="ECO:0007669"/>
    <property type="project" value="UniProtKB-SubCell"/>
</dbReference>
<evidence type="ECO:0000256" key="1">
    <source>
        <dbReference type="SAM" id="Phobius"/>
    </source>
</evidence>
<feature type="transmembrane region" description="Helical" evidence="1">
    <location>
        <begin position="185"/>
        <end position="202"/>
    </location>
</feature>
<dbReference type="EMBL" id="JAOTML010000002">
    <property type="protein sequence ID" value="MCY3052755.1"/>
    <property type="molecule type" value="Genomic_DNA"/>
</dbReference>
<keyword evidence="1" id="KW-0812">Transmembrane</keyword>
<dbReference type="OrthoDB" id="4187110at2"/>
<protein>
    <submittedName>
        <fullName evidence="2 3">ABC transporter permease</fullName>
    </submittedName>
</protein>
<reference evidence="2" key="2">
    <citation type="submission" date="2022-09" db="EMBL/GenBank/DDBJ databases">
        <title>Aerococcus urinae taxonomy study.</title>
        <authorList>
            <person name="Christensen J."/>
            <person name="Senneby E."/>
        </authorList>
    </citation>
    <scope>NUCLEOTIDE SEQUENCE</scope>
    <source>
        <strain evidence="2">NLD-066-U95</strain>
    </source>
</reference>
<sequence>MKTLMTLLKKEFLAQWRGGQLFILVLVFFVIGLMNTALALATPWMLEQIANQDNGLAIQVQAVEVTASMAWEQFFKNLPLAMLCFVFLESQLLTKEYQTGTLILVLTKGLKRSQFLLAKFIFLVTLWTGAYSICWLTTLTYTQYYLGNVNQDDLTLALLAWYGFGLLVVSLLLVSSTLATSSSGVLVTLFASLLVFYVLSVFPQSKDYSPILLTEGKALLGEGLDFEDCRQAIYTTGGLILGSLCLSFPLFNRRQL</sequence>
<accession>A0A120I9X4</accession>
<dbReference type="KEGG" id="aun:AWM73_07165"/>
<evidence type="ECO:0000313" key="4">
    <source>
        <dbReference type="Proteomes" id="UP000594771"/>
    </source>
</evidence>
<feature type="transmembrane region" description="Helical" evidence="1">
    <location>
        <begin position="21"/>
        <end position="46"/>
    </location>
</feature>
<keyword evidence="1" id="KW-0472">Membrane</keyword>
<dbReference type="GeneID" id="35768243"/>
<dbReference type="GO" id="GO:0140359">
    <property type="term" value="F:ABC-type transporter activity"/>
    <property type="evidence" value="ECO:0007669"/>
    <property type="project" value="InterPro"/>
</dbReference>
<evidence type="ECO:0000313" key="5">
    <source>
        <dbReference type="Proteomes" id="UP001069145"/>
    </source>
</evidence>
<evidence type="ECO:0000313" key="2">
    <source>
        <dbReference type="EMBL" id="MCY3052755.1"/>
    </source>
</evidence>